<evidence type="ECO:0000313" key="8">
    <source>
        <dbReference type="EMBL" id="KAA2236946.1"/>
    </source>
</evidence>
<dbReference type="InterPro" id="IPR038488">
    <property type="entry name" value="Integrase_DNA-bd_sf"/>
</dbReference>
<evidence type="ECO:0000259" key="7">
    <source>
        <dbReference type="PROSITE" id="PS51900"/>
    </source>
</evidence>
<dbReference type="InterPro" id="IPR050808">
    <property type="entry name" value="Phage_Integrase"/>
</dbReference>
<protein>
    <submittedName>
        <fullName evidence="8">DUF4102 domain-containing protein</fullName>
    </submittedName>
</protein>
<gene>
    <name evidence="8" type="ORF">F0L46_11780</name>
</gene>
<reference evidence="8 9" key="2">
    <citation type="submission" date="2019-09" db="EMBL/GenBank/DDBJ databases">
        <authorList>
            <person name="Jin C."/>
        </authorList>
    </citation>
    <scope>NUCLEOTIDE SEQUENCE [LARGE SCALE GENOMIC DNA]</scope>
    <source>
        <strain evidence="8 9">BN140002</strain>
    </source>
</reference>
<evidence type="ECO:0000256" key="2">
    <source>
        <dbReference type="ARBA" id="ARBA00022908"/>
    </source>
</evidence>
<dbReference type="InterPro" id="IPR011010">
    <property type="entry name" value="DNA_brk_join_enz"/>
</dbReference>
<proteinExistence type="inferred from homology"/>
<dbReference type="Proteomes" id="UP000323142">
    <property type="component" value="Unassembled WGS sequence"/>
</dbReference>
<keyword evidence="9" id="KW-1185">Reference proteome</keyword>
<dbReference type="InterPro" id="IPR025166">
    <property type="entry name" value="Integrase_DNA_bind_dom"/>
</dbReference>
<comment type="similarity">
    <text evidence="1">Belongs to the 'phage' integrase family.</text>
</comment>
<dbReference type="Pfam" id="PF00589">
    <property type="entry name" value="Phage_integrase"/>
    <property type="match status" value="1"/>
</dbReference>
<evidence type="ECO:0000256" key="4">
    <source>
        <dbReference type="ARBA" id="ARBA00023172"/>
    </source>
</evidence>
<dbReference type="InterPro" id="IPR044068">
    <property type="entry name" value="CB"/>
</dbReference>
<dbReference type="OrthoDB" id="7615137at2"/>
<dbReference type="CDD" id="cd00801">
    <property type="entry name" value="INT_P4_C"/>
    <property type="match status" value="1"/>
</dbReference>
<organism evidence="8 9">
    <name type="scientific">Salinarimonas soli</name>
    <dbReference type="NCBI Taxonomy" id="1638099"/>
    <lineage>
        <taxon>Bacteria</taxon>
        <taxon>Pseudomonadati</taxon>
        <taxon>Pseudomonadota</taxon>
        <taxon>Alphaproteobacteria</taxon>
        <taxon>Hyphomicrobiales</taxon>
        <taxon>Salinarimonadaceae</taxon>
        <taxon>Salinarimonas</taxon>
    </lineage>
</organism>
<reference evidence="8 9" key="1">
    <citation type="submission" date="2019-09" db="EMBL/GenBank/DDBJ databases">
        <title>Salinarimonas rosea gen. nov., sp. nov., a new member of the a-2 subgroup of the Proteobacteria.</title>
        <authorList>
            <person name="Liu J."/>
        </authorList>
    </citation>
    <scope>NUCLEOTIDE SEQUENCE [LARGE SCALE GENOMIC DNA]</scope>
    <source>
        <strain evidence="8 9">BN140002</strain>
    </source>
</reference>
<dbReference type="InterPro" id="IPR013762">
    <property type="entry name" value="Integrase-like_cat_sf"/>
</dbReference>
<dbReference type="Gene3D" id="1.10.150.130">
    <property type="match status" value="1"/>
</dbReference>
<keyword evidence="3 5" id="KW-0238">DNA-binding</keyword>
<keyword evidence="2" id="KW-0229">DNA integration</keyword>
<dbReference type="Pfam" id="PF22022">
    <property type="entry name" value="Phage_int_M"/>
    <property type="match status" value="1"/>
</dbReference>
<evidence type="ECO:0000256" key="3">
    <source>
        <dbReference type="ARBA" id="ARBA00023125"/>
    </source>
</evidence>
<dbReference type="AlphaFoldDB" id="A0A5B2VE87"/>
<evidence type="ECO:0000256" key="1">
    <source>
        <dbReference type="ARBA" id="ARBA00008857"/>
    </source>
</evidence>
<dbReference type="Pfam" id="PF13356">
    <property type="entry name" value="Arm-DNA-bind_3"/>
    <property type="match status" value="1"/>
</dbReference>
<evidence type="ECO:0000259" key="6">
    <source>
        <dbReference type="PROSITE" id="PS51898"/>
    </source>
</evidence>
<dbReference type="InterPro" id="IPR002104">
    <property type="entry name" value="Integrase_catalytic"/>
</dbReference>
<feature type="domain" description="Tyr recombinase" evidence="6">
    <location>
        <begin position="208"/>
        <end position="403"/>
    </location>
</feature>
<feature type="domain" description="Core-binding (CB)" evidence="7">
    <location>
        <begin position="105"/>
        <end position="187"/>
    </location>
</feature>
<dbReference type="PROSITE" id="PS51900">
    <property type="entry name" value="CB"/>
    <property type="match status" value="1"/>
</dbReference>
<dbReference type="GO" id="GO:0006310">
    <property type="term" value="P:DNA recombination"/>
    <property type="evidence" value="ECO:0007669"/>
    <property type="project" value="UniProtKB-KW"/>
</dbReference>
<dbReference type="Gene3D" id="3.30.160.390">
    <property type="entry name" value="Integrase, DNA-binding domain"/>
    <property type="match status" value="1"/>
</dbReference>
<sequence>MAKILTAQSIERMRPDSAKRLEIPDGALPGLYFIVQLSGAKSFAVRYRAGGKPKKLTLGPYPALDLATARERAREALLAVSAGRDPGAEKIAQRRAAAEEPADRDLVSGVVAEFLRRHVTPNNRPRTAEEVERLFRLHVLPAWGTRRIKDIGRRDVVDLLDGLVDRGTPVAANRSLAAVRKMFNWAVDRGIVDASPAVRIQPPTQEVSRDRVLSDDELRLFWRASDSLGFPFGPMFQLLALTGQRRDEVAQMTRSELSKDGSTWVIPKERAKNGLAHEVPLAPEARAVLASIPRVAGKAGHIFSTNGERPASGYSKAKARLDAKVLELARHAATEQGDDPDEVAIAPWVIHDLRRTAATVIAKIGHPPHVVEAILNHKAGTISGVAAIYNRHGYEKEKRQALQDWASHLKMLR</sequence>
<dbReference type="Gene3D" id="1.10.443.10">
    <property type="entry name" value="Intergrase catalytic core"/>
    <property type="match status" value="1"/>
</dbReference>
<accession>A0A5B2VE87</accession>
<dbReference type="PANTHER" id="PTHR30629:SF2">
    <property type="entry name" value="PROPHAGE INTEGRASE INTS-RELATED"/>
    <property type="match status" value="1"/>
</dbReference>
<dbReference type="PANTHER" id="PTHR30629">
    <property type="entry name" value="PROPHAGE INTEGRASE"/>
    <property type="match status" value="1"/>
</dbReference>
<dbReference type="GO" id="GO:0015074">
    <property type="term" value="P:DNA integration"/>
    <property type="evidence" value="ECO:0007669"/>
    <property type="project" value="UniProtKB-KW"/>
</dbReference>
<dbReference type="PROSITE" id="PS51898">
    <property type="entry name" value="TYR_RECOMBINASE"/>
    <property type="match status" value="1"/>
</dbReference>
<dbReference type="EMBL" id="VUOA01000021">
    <property type="protein sequence ID" value="KAA2236946.1"/>
    <property type="molecule type" value="Genomic_DNA"/>
</dbReference>
<comment type="caution">
    <text evidence="8">The sequence shown here is derived from an EMBL/GenBank/DDBJ whole genome shotgun (WGS) entry which is preliminary data.</text>
</comment>
<name>A0A5B2VE87_9HYPH</name>
<dbReference type="RefSeq" id="WP_149817716.1">
    <property type="nucleotide sequence ID" value="NZ_VUOA01000021.1"/>
</dbReference>
<dbReference type="InterPro" id="IPR010998">
    <property type="entry name" value="Integrase_recombinase_N"/>
</dbReference>
<evidence type="ECO:0000313" key="9">
    <source>
        <dbReference type="Proteomes" id="UP000323142"/>
    </source>
</evidence>
<keyword evidence="4" id="KW-0233">DNA recombination</keyword>
<evidence type="ECO:0000256" key="5">
    <source>
        <dbReference type="PROSITE-ProRule" id="PRU01248"/>
    </source>
</evidence>
<dbReference type="InterPro" id="IPR053876">
    <property type="entry name" value="Phage_int_M"/>
</dbReference>
<dbReference type="GO" id="GO:0003677">
    <property type="term" value="F:DNA binding"/>
    <property type="evidence" value="ECO:0007669"/>
    <property type="project" value="UniProtKB-UniRule"/>
</dbReference>
<dbReference type="SUPFAM" id="SSF56349">
    <property type="entry name" value="DNA breaking-rejoining enzymes"/>
    <property type="match status" value="1"/>
</dbReference>